<evidence type="ECO:0000313" key="2">
    <source>
        <dbReference type="EMBL" id="KAK5859512.1"/>
    </source>
</evidence>
<feature type="compositionally biased region" description="Polar residues" evidence="1">
    <location>
        <begin position="53"/>
        <end position="65"/>
    </location>
</feature>
<keyword evidence="3" id="KW-1185">Reference proteome</keyword>
<evidence type="ECO:0000313" key="3">
    <source>
        <dbReference type="Proteomes" id="UP001346869"/>
    </source>
</evidence>
<sequence>MWVGLKKIRRTRGKQMEEAQAGCDCDVAIGTLTKRAMHHIQEPWQPERDEDSNGQSHDMQRQSGITAGLSDKSLSGIAM</sequence>
<name>A0AAN8ALN3_ELEMC</name>
<reference evidence="2 3" key="2">
    <citation type="journal article" date="2023" name="Mol. Biol. Evol.">
        <title>Genomics of Secondarily Temperate Adaptation in the Only Non-Antarctic Icefish.</title>
        <authorList>
            <person name="Rivera-Colon A.G."/>
            <person name="Rayamajhi N."/>
            <person name="Minhas B.F."/>
            <person name="Madrigal G."/>
            <person name="Bilyk K.T."/>
            <person name="Yoon V."/>
            <person name="Hune M."/>
            <person name="Gregory S."/>
            <person name="Cheng C.H.C."/>
            <person name="Catchen J.M."/>
        </authorList>
    </citation>
    <scope>NUCLEOTIDE SEQUENCE [LARGE SCALE GENOMIC DNA]</scope>
    <source>
        <strain evidence="2">JMC-PN-2008</strain>
    </source>
</reference>
<feature type="region of interest" description="Disordered" evidence="1">
    <location>
        <begin position="38"/>
        <end position="79"/>
    </location>
</feature>
<dbReference type="Proteomes" id="UP001346869">
    <property type="component" value="Unassembled WGS sequence"/>
</dbReference>
<accession>A0AAN8ALN3</accession>
<gene>
    <name evidence="2" type="ORF">PBY51_021064</name>
</gene>
<dbReference type="EMBL" id="JAUZQC010000014">
    <property type="protein sequence ID" value="KAK5859512.1"/>
    <property type="molecule type" value="Genomic_DNA"/>
</dbReference>
<organism evidence="2 3">
    <name type="scientific">Eleginops maclovinus</name>
    <name type="common">Patagonian blennie</name>
    <name type="synonym">Eleginus maclovinus</name>
    <dbReference type="NCBI Taxonomy" id="56733"/>
    <lineage>
        <taxon>Eukaryota</taxon>
        <taxon>Metazoa</taxon>
        <taxon>Chordata</taxon>
        <taxon>Craniata</taxon>
        <taxon>Vertebrata</taxon>
        <taxon>Euteleostomi</taxon>
        <taxon>Actinopterygii</taxon>
        <taxon>Neopterygii</taxon>
        <taxon>Teleostei</taxon>
        <taxon>Neoteleostei</taxon>
        <taxon>Acanthomorphata</taxon>
        <taxon>Eupercaria</taxon>
        <taxon>Perciformes</taxon>
        <taxon>Notothenioidei</taxon>
        <taxon>Eleginopidae</taxon>
        <taxon>Eleginops</taxon>
    </lineage>
</organism>
<proteinExistence type="predicted"/>
<evidence type="ECO:0000256" key="1">
    <source>
        <dbReference type="SAM" id="MobiDB-lite"/>
    </source>
</evidence>
<dbReference type="AlphaFoldDB" id="A0AAN8ALN3"/>
<reference evidence="2 3" key="1">
    <citation type="journal article" date="2023" name="Genes (Basel)">
        <title>Chromosome-Level Genome Assembly and Circadian Gene Repertoire of the Patagonia Blennie Eleginops maclovinus-The Closest Ancestral Proxy of Antarctic Cryonotothenioids.</title>
        <authorList>
            <person name="Cheng C.C."/>
            <person name="Rivera-Colon A.G."/>
            <person name="Minhas B.F."/>
            <person name="Wilson L."/>
            <person name="Rayamajhi N."/>
            <person name="Vargas-Chacoff L."/>
            <person name="Catchen J.M."/>
        </authorList>
    </citation>
    <scope>NUCLEOTIDE SEQUENCE [LARGE SCALE GENOMIC DNA]</scope>
    <source>
        <strain evidence="2">JMC-PN-2008</strain>
    </source>
</reference>
<comment type="caution">
    <text evidence="2">The sequence shown here is derived from an EMBL/GenBank/DDBJ whole genome shotgun (WGS) entry which is preliminary data.</text>
</comment>
<protein>
    <submittedName>
        <fullName evidence="2">Uncharacterized protein</fullName>
    </submittedName>
</protein>